<protein>
    <submittedName>
        <fullName evidence="2">GNAT family N-acetyltransferase</fullName>
    </submittedName>
</protein>
<gene>
    <name evidence="2" type="ORF">KKR89_17245</name>
</gene>
<dbReference type="RefSeq" id="WP_208196538.1">
    <property type="nucleotide sequence ID" value="NZ_CP076023.1"/>
</dbReference>
<dbReference type="Proteomes" id="UP000679335">
    <property type="component" value="Chromosome"/>
</dbReference>
<dbReference type="SUPFAM" id="SSF55729">
    <property type="entry name" value="Acyl-CoA N-acyltransferases (Nat)"/>
    <property type="match status" value="1"/>
</dbReference>
<dbReference type="InterPro" id="IPR000182">
    <property type="entry name" value="GNAT_dom"/>
</dbReference>
<reference evidence="2 3" key="1">
    <citation type="submission" date="2021-05" db="EMBL/GenBank/DDBJ databases">
        <title>Novel species in genus Cellulomonas.</title>
        <authorList>
            <person name="Zhang G."/>
        </authorList>
    </citation>
    <scope>NUCLEOTIDE SEQUENCE [LARGE SCALE GENOMIC DNA]</scope>
    <source>
        <strain evidence="3">zg-ZUI157</strain>
    </source>
</reference>
<sequence>MAVLRPLAHDDLEVLLQVQREGGEVGLGHIFPQDEHPFPVARVRARWEAEIDDPGTDCFAVVLDGRLAGFAATRGDELLHFGTAVRTWGTGLAGAAHDEVLAHLRGQGHRAAWLRVFDDNRRAVRFYERRGWRATGTTSRTTFPPYPVLRRYERDLPVDV</sequence>
<proteinExistence type="predicted"/>
<dbReference type="InterPro" id="IPR016181">
    <property type="entry name" value="Acyl_CoA_acyltransferase"/>
</dbReference>
<evidence type="ECO:0000313" key="2">
    <source>
        <dbReference type="EMBL" id="QWC15964.1"/>
    </source>
</evidence>
<evidence type="ECO:0000259" key="1">
    <source>
        <dbReference type="PROSITE" id="PS51186"/>
    </source>
</evidence>
<dbReference type="Pfam" id="PF00583">
    <property type="entry name" value="Acetyltransf_1"/>
    <property type="match status" value="1"/>
</dbReference>
<evidence type="ECO:0000313" key="3">
    <source>
        <dbReference type="Proteomes" id="UP000679335"/>
    </source>
</evidence>
<accession>A0ABX8GL43</accession>
<organism evidence="2 3">
    <name type="scientific">Cellulomonas dongxiuzhuiae</name>
    <dbReference type="NCBI Taxonomy" id="2819979"/>
    <lineage>
        <taxon>Bacteria</taxon>
        <taxon>Bacillati</taxon>
        <taxon>Actinomycetota</taxon>
        <taxon>Actinomycetes</taxon>
        <taxon>Micrococcales</taxon>
        <taxon>Cellulomonadaceae</taxon>
        <taxon>Cellulomonas</taxon>
    </lineage>
</organism>
<dbReference type="EMBL" id="CP076023">
    <property type="protein sequence ID" value="QWC15964.1"/>
    <property type="molecule type" value="Genomic_DNA"/>
</dbReference>
<dbReference type="PROSITE" id="PS51186">
    <property type="entry name" value="GNAT"/>
    <property type="match status" value="1"/>
</dbReference>
<feature type="domain" description="N-acetyltransferase" evidence="1">
    <location>
        <begin position="2"/>
        <end position="160"/>
    </location>
</feature>
<dbReference type="Gene3D" id="3.40.630.30">
    <property type="match status" value="1"/>
</dbReference>
<keyword evidence="3" id="KW-1185">Reference proteome</keyword>
<name>A0ABX8GL43_9CELL</name>